<dbReference type="InterPro" id="IPR043128">
    <property type="entry name" value="Rev_trsase/Diguanyl_cyclase"/>
</dbReference>
<keyword evidence="1" id="KW-0511">Multifunctional enzyme</keyword>
<dbReference type="InterPro" id="IPR041577">
    <property type="entry name" value="RT_RNaseH_2"/>
</dbReference>
<keyword evidence="3" id="KW-0695">RNA-directed DNA polymerase</keyword>
<evidence type="ECO:0000313" key="3">
    <source>
        <dbReference type="EMBL" id="GJT74124.1"/>
    </source>
</evidence>
<evidence type="ECO:0000259" key="2">
    <source>
        <dbReference type="Pfam" id="PF17919"/>
    </source>
</evidence>
<dbReference type="PANTHER" id="PTHR37984">
    <property type="entry name" value="PROTEIN CBG26694"/>
    <property type="match status" value="1"/>
</dbReference>
<name>A0ABQ5GF34_9ASTR</name>
<dbReference type="Pfam" id="PF17919">
    <property type="entry name" value="RT_RNaseH_2"/>
    <property type="match status" value="1"/>
</dbReference>
<dbReference type="InterPro" id="IPR050951">
    <property type="entry name" value="Retrovirus_Pol_polyprotein"/>
</dbReference>
<dbReference type="PANTHER" id="PTHR37984:SF5">
    <property type="entry name" value="PROTEIN NYNRIN-LIKE"/>
    <property type="match status" value="1"/>
</dbReference>
<proteinExistence type="predicted"/>
<accession>A0ABQ5GF34</accession>
<reference evidence="3" key="1">
    <citation type="journal article" date="2022" name="Int. J. Mol. Sci.">
        <title>Draft Genome of Tanacetum Coccineum: Genomic Comparison of Closely Related Tanacetum-Family Plants.</title>
        <authorList>
            <person name="Yamashiro T."/>
            <person name="Shiraishi A."/>
            <person name="Nakayama K."/>
            <person name="Satake H."/>
        </authorList>
    </citation>
    <scope>NUCLEOTIDE SEQUENCE</scope>
</reference>
<protein>
    <submittedName>
        <fullName evidence="3">Reverse transcriptase domain-containing protein</fullName>
    </submittedName>
</protein>
<comment type="caution">
    <text evidence="3">The sequence shown here is derived from an EMBL/GenBank/DDBJ whole genome shotgun (WGS) entry which is preliminary data.</text>
</comment>
<gene>
    <name evidence="3" type="ORF">Tco_1040849</name>
</gene>
<sequence length="217" mass="25131">MLAISYDMIEESVKVFMDDFFVFRNSFDNCLKNLDKMLQHCKDVYLVLNWEKCHFMVQEGIVLRHKVSRVGLEVDKEKIDVILKLPPPINVKGIRSFLVHAGFYRQLIKDFSKISHPLTKLLEKDTPFEFNDECHKAFEAIKEKLTCTPVIMSPNWNLPFELICDASDFAVGAVLGQKDGKHFHPIYFASKTLNAAQQNYTVTEKEVMVVVFAFDKF</sequence>
<feature type="domain" description="Reverse transcriptase/retrotransposon-derived protein RNase H-like" evidence="2">
    <location>
        <begin position="130"/>
        <end position="217"/>
    </location>
</feature>
<dbReference type="Gene3D" id="3.30.70.270">
    <property type="match status" value="2"/>
</dbReference>
<evidence type="ECO:0000313" key="4">
    <source>
        <dbReference type="Proteomes" id="UP001151760"/>
    </source>
</evidence>
<evidence type="ECO:0000256" key="1">
    <source>
        <dbReference type="ARBA" id="ARBA00023268"/>
    </source>
</evidence>
<dbReference type="GO" id="GO:0003964">
    <property type="term" value="F:RNA-directed DNA polymerase activity"/>
    <property type="evidence" value="ECO:0007669"/>
    <property type="project" value="UniProtKB-KW"/>
</dbReference>
<dbReference type="Proteomes" id="UP001151760">
    <property type="component" value="Unassembled WGS sequence"/>
</dbReference>
<keyword evidence="4" id="KW-1185">Reference proteome</keyword>
<reference evidence="3" key="2">
    <citation type="submission" date="2022-01" db="EMBL/GenBank/DDBJ databases">
        <authorList>
            <person name="Yamashiro T."/>
            <person name="Shiraishi A."/>
            <person name="Satake H."/>
            <person name="Nakayama K."/>
        </authorList>
    </citation>
    <scope>NUCLEOTIDE SEQUENCE</scope>
</reference>
<keyword evidence="3" id="KW-0548">Nucleotidyltransferase</keyword>
<organism evidence="3 4">
    <name type="scientific">Tanacetum coccineum</name>
    <dbReference type="NCBI Taxonomy" id="301880"/>
    <lineage>
        <taxon>Eukaryota</taxon>
        <taxon>Viridiplantae</taxon>
        <taxon>Streptophyta</taxon>
        <taxon>Embryophyta</taxon>
        <taxon>Tracheophyta</taxon>
        <taxon>Spermatophyta</taxon>
        <taxon>Magnoliopsida</taxon>
        <taxon>eudicotyledons</taxon>
        <taxon>Gunneridae</taxon>
        <taxon>Pentapetalae</taxon>
        <taxon>asterids</taxon>
        <taxon>campanulids</taxon>
        <taxon>Asterales</taxon>
        <taxon>Asteraceae</taxon>
        <taxon>Asteroideae</taxon>
        <taxon>Anthemideae</taxon>
        <taxon>Anthemidinae</taxon>
        <taxon>Tanacetum</taxon>
    </lineage>
</organism>
<dbReference type="SUPFAM" id="SSF56672">
    <property type="entry name" value="DNA/RNA polymerases"/>
    <property type="match status" value="1"/>
</dbReference>
<keyword evidence="3" id="KW-0808">Transferase</keyword>
<dbReference type="InterPro" id="IPR043502">
    <property type="entry name" value="DNA/RNA_pol_sf"/>
</dbReference>
<dbReference type="EMBL" id="BQNB010018413">
    <property type="protein sequence ID" value="GJT74124.1"/>
    <property type="molecule type" value="Genomic_DNA"/>
</dbReference>